<evidence type="ECO:0000259" key="1">
    <source>
        <dbReference type="Pfam" id="PF16561"/>
    </source>
</evidence>
<dbReference type="InterPro" id="IPR032640">
    <property type="entry name" value="AMPK1_CBM"/>
</dbReference>
<dbReference type="InterPro" id="IPR014756">
    <property type="entry name" value="Ig_E-set"/>
</dbReference>
<dbReference type="Gene3D" id="2.60.40.10">
    <property type="entry name" value="Immunoglobulins"/>
    <property type="match status" value="1"/>
</dbReference>
<organism evidence="2">
    <name type="scientific">marine metagenome</name>
    <dbReference type="NCBI Taxonomy" id="408172"/>
    <lineage>
        <taxon>unclassified sequences</taxon>
        <taxon>metagenomes</taxon>
        <taxon>ecological metagenomes</taxon>
    </lineage>
</organism>
<accession>A0A382SA51</accession>
<evidence type="ECO:0000313" key="2">
    <source>
        <dbReference type="EMBL" id="SVD06097.1"/>
    </source>
</evidence>
<sequence>VELVGSFSNWDKTSHPMTLRPDGLWQVTVPLAEGVYEYAFIIDGQTWRTPLSASAYVEDGFGSRNAVLVVSETNDGA</sequence>
<proteinExistence type="predicted"/>
<dbReference type="AlphaFoldDB" id="A0A382SA51"/>
<dbReference type="InterPro" id="IPR013783">
    <property type="entry name" value="Ig-like_fold"/>
</dbReference>
<dbReference type="SUPFAM" id="SSF81296">
    <property type="entry name" value="E set domains"/>
    <property type="match status" value="1"/>
</dbReference>
<feature type="non-terminal residue" evidence="2">
    <location>
        <position position="1"/>
    </location>
</feature>
<protein>
    <recommendedName>
        <fullName evidence="1">AMP-activated protein kinase glycogen-binding domain-containing protein</fullName>
    </recommendedName>
</protein>
<gene>
    <name evidence="2" type="ORF">METZ01_LOCUS358951</name>
</gene>
<name>A0A382SA51_9ZZZZ</name>
<dbReference type="CDD" id="cd07184">
    <property type="entry name" value="E_set_Isoamylase_like_N"/>
    <property type="match status" value="1"/>
</dbReference>
<feature type="domain" description="AMP-activated protein kinase glycogen-binding" evidence="1">
    <location>
        <begin position="1"/>
        <end position="73"/>
    </location>
</feature>
<dbReference type="EMBL" id="UINC01127161">
    <property type="protein sequence ID" value="SVD06097.1"/>
    <property type="molecule type" value="Genomic_DNA"/>
</dbReference>
<reference evidence="2" key="1">
    <citation type="submission" date="2018-05" db="EMBL/GenBank/DDBJ databases">
        <authorList>
            <person name="Lanie J.A."/>
            <person name="Ng W.-L."/>
            <person name="Kazmierczak K.M."/>
            <person name="Andrzejewski T.M."/>
            <person name="Davidsen T.M."/>
            <person name="Wayne K.J."/>
            <person name="Tettelin H."/>
            <person name="Glass J.I."/>
            <person name="Rusch D."/>
            <person name="Podicherti R."/>
            <person name="Tsui H.-C.T."/>
            <person name="Winkler M.E."/>
        </authorList>
    </citation>
    <scope>NUCLEOTIDE SEQUENCE</scope>
</reference>
<dbReference type="Pfam" id="PF16561">
    <property type="entry name" value="AMPK1_CBM"/>
    <property type="match status" value="1"/>
</dbReference>